<sequence length="643" mass="67208">MPSPPPQPVPTGARNRTTSSSNLAAPIPPRPGASPISYGGMAGISFTNGGGFSFEGKPRSFRWGSSNGMGGPPGSFGARFYGDAADSPYQPFSTSITMGDPSSLVTSSMAFGLPGSSMSSSYQRRSYAAAVAGAHNLSSSFASMSFQPMSFGTSYSKHQVHNLMQTRSDAELTKGYECCGQTHEGLHALLEHVEDAHPFSDPDMPDSGFSPVTHAIDLDMEGVDSNIPALNVNEKGTTPGTNSTRSSQSPIPVPNYPLPPSVSSKPTTPTEQPPAPLRISDVLTSPPDNDALLSSRTAFTSSSTSSPPDSLTTPTTSAQPSPVFTVPKINPARPGFLGSTAPRPPGQQKRFERAFNEVVASTSPQNKDEPVQPTAVAPGVLFASAVAGLGIPTTPPVPGQKPEAPKEGTAEAAPENPATPATGTTAKVAEAQLPQPSLFTTHKPWRCPNPGCNKAYKQSNGLKYHQQKGQCDFAIHDAVDLGLSIEEAEERSRPFVCAVGAGCTKRYRQMNGLKYHYLNSGEHGQYGLRMLQNGTHPHPPSLPPPQKRSTPVSTPTATVPNASAQRASAAAPYAIPNKMAAGAGVARPNPAAAAGPRMGTWPAKPPPPKQAPPVQLPIQKGRDAVLFAAVGNDPLDVNGRLEI</sequence>
<feature type="compositionally biased region" description="Low complexity" evidence="5">
    <location>
        <begin position="410"/>
        <end position="422"/>
    </location>
</feature>
<proteinExistence type="predicted"/>
<feature type="compositionally biased region" description="Pro residues" evidence="5">
    <location>
        <begin position="537"/>
        <end position="546"/>
    </location>
</feature>
<reference evidence="6" key="1">
    <citation type="submission" date="2023-02" db="EMBL/GenBank/DDBJ databases">
        <title>Identification and recombinant expression of a fungal hydrolase from Papiliotrema laurentii that hydrolyzes apple cutin and clears colloidal polyester polyurethane.</title>
        <authorList>
            <consortium name="DOE Joint Genome Institute"/>
            <person name="Roman V.A."/>
            <person name="Bojanowski C."/>
            <person name="Crable B.R."/>
            <person name="Wagner D.N."/>
            <person name="Hung C.S."/>
            <person name="Nadeau L.J."/>
            <person name="Schratz L."/>
            <person name="Haridas S."/>
            <person name="Pangilinan J."/>
            <person name="Lipzen A."/>
            <person name="Na H."/>
            <person name="Yan M."/>
            <person name="Ng V."/>
            <person name="Grigoriev I.V."/>
            <person name="Spatafora J.W."/>
            <person name="Barlow D."/>
            <person name="Biffinger J."/>
            <person name="Kelley-Loughnane N."/>
            <person name="Varaljay V.A."/>
            <person name="Crookes-Goodson W.J."/>
        </authorList>
    </citation>
    <scope>NUCLEOTIDE SEQUENCE</scope>
    <source>
        <strain evidence="6">5307AH</strain>
    </source>
</reference>
<organism evidence="6 7">
    <name type="scientific">Papiliotrema laurentii</name>
    <name type="common">Cryptococcus laurentii</name>
    <dbReference type="NCBI Taxonomy" id="5418"/>
    <lineage>
        <taxon>Eukaryota</taxon>
        <taxon>Fungi</taxon>
        <taxon>Dikarya</taxon>
        <taxon>Basidiomycota</taxon>
        <taxon>Agaricomycotina</taxon>
        <taxon>Tremellomycetes</taxon>
        <taxon>Tremellales</taxon>
        <taxon>Rhynchogastremaceae</taxon>
        <taxon>Papiliotrema</taxon>
    </lineage>
</organism>
<keyword evidence="1" id="KW-0479">Metal-binding</keyword>
<dbReference type="InterPro" id="IPR051580">
    <property type="entry name" value="ZnF-Chromatin_assoc"/>
</dbReference>
<dbReference type="Gene3D" id="3.30.160.60">
    <property type="entry name" value="Classic Zinc Finger"/>
    <property type="match status" value="1"/>
</dbReference>
<feature type="region of interest" description="Disordered" evidence="5">
    <location>
        <begin position="1"/>
        <end position="40"/>
    </location>
</feature>
<dbReference type="GO" id="GO:0008270">
    <property type="term" value="F:zinc ion binding"/>
    <property type="evidence" value="ECO:0007669"/>
    <property type="project" value="UniProtKB-KW"/>
</dbReference>
<comment type="caution">
    <text evidence="6">The sequence shown here is derived from an EMBL/GenBank/DDBJ whole genome shotgun (WGS) entry which is preliminary data.</text>
</comment>
<accession>A0AAD9CXU9</accession>
<name>A0AAD9CXU9_PAPLA</name>
<gene>
    <name evidence="6" type="ORF">DB88DRAFT_266286</name>
</gene>
<keyword evidence="3" id="KW-0863">Zinc-finger</keyword>
<dbReference type="InterPro" id="IPR036236">
    <property type="entry name" value="Znf_C2H2_sf"/>
</dbReference>
<evidence type="ECO:0000256" key="1">
    <source>
        <dbReference type="ARBA" id="ARBA00022723"/>
    </source>
</evidence>
<dbReference type="Proteomes" id="UP001182556">
    <property type="component" value="Unassembled WGS sequence"/>
</dbReference>
<feature type="region of interest" description="Disordered" evidence="5">
    <location>
        <begin position="392"/>
        <end position="422"/>
    </location>
</feature>
<evidence type="ECO:0000256" key="5">
    <source>
        <dbReference type="SAM" id="MobiDB-lite"/>
    </source>
</evidence>
<evidence type="ECO:0008006" key="8">
    <source>
        <dbReference type="Google" id="ProtNLM"/>
    </source>
</evidence>
<keyword evidence="4" id="KW-0862">Zinc</keyword>
<dbReference type="EMBL" id="JAODAN010000005">
    <property type="protein sequence ID" value="KAK1924107.1"/>
    <property type="molecule type" value="Genomic_DNA"/>
</dbReference>
<dbReference type="SUPFAM" id="SSF57667">
    <property type="entry name" value="beta-beta-alpha zinc fingers"/>
    <property type="match status" value="1"/>
</dbReference>
<evidence type="ECO:0000256" key="4">
    <source>
        <dbReference type="ARBA" id="ARBA00022833"/>
    </source>
</evidence>
<feature type="region of interest" description="Disordered" evidence="5">
    <location>
        <begin position="530"/>
        <end position="565"/>
    </location>
</feature>
<feature type="compositionally biased region" description="Low complexity" evidence="5">
    <location>
        <begin position="585"/>
        <end position="596"/>
    </location>
</feature>
<dbReference type="PANTHER" id="PTHR23057:SF0">
    <property type="entry name" value="JUXTAPOSED WITH ANOTHER ZINC FINGER PROTEIN 1"/>
    <property type="match status" value="1"/>
</dbReference>
<evidence type="ECO:0000256" key="2">
    <source>
        <dbReference type="ARBA" id="ARBA00022737"/>
    </source>
</evidence>
<feature type="compositionally biased region" description="Low complexity" evidence="5">
    <location>
        <begin position="261"/>
        <end position="270"/>
    </location>
</feature>
<dbReference type="GO" id="GO:0005634">
    <property type="term" value="C:nucleus"/>
    <property type="evidence" value="ECO:0007669"/>
    <property type="project" value="TreeGrafter"/>
</dbReference>
<evidence type="ECO:0000313" key="7">
    <source>
        <dbReference type="Proteomes" id="UP001182556"/>
    </source>
</evidence>
<feature type="region of interest" description="Disordered" evidence="5">
    <location>
        <begin position="585"/>
        <end position="618"/>
    </location>
</feature>
<feature type="region of interest" description="Disordered" evidence="5">
    <location>
        <begin position="229"/>
        <end position="326"/>
    </location>
</feature>
<evidence type="ECO:0000256" key="3">
    <source>
        <dbReference type="ARBA" id="ARBA00022771"/>
    </source>
</evidence>
<feature type="compositionally biased region" description="Pro residues" evidence="5">
    <location>
        <begin position="603"/>
        <end position="615"/>
    </location>
</feature>
<dbReference type="PANTHER" id="PTHR23057">
    <property type="entry name" value="JUXTAPOSED WITH ANOTHER ZINC FINGER PROTEIN 1"/>
    <property type="match status" value="1"/>
</dbReference>
<feature type="compositionally biased region" description="Polar residues" evidence="5">
    <location>
        <begin position="14"/>
        <end position="23"/>
    </location>
</feature>
<feature type="compositionally biased region" description="Low complexity" evidence="5">
    <location>
        <begin position="549"/>
        <end position="565"/>
    </location>
</feature>
<feature type="compositionally biased region" description="Low complexity" evidence="5">
    <location>
        <begin position="291"/>
        <end position="318"/>
    </location>
</feature>
<evidence type="ECO:0000313" key="6">
    <source>
        <dbReference type="EMBL" id="KAK1924107.1"/>
    </source>
</evidence>
<keyword evidence="2" id="KW-0677">Repeat</keyword>
<keyword evidence="7" id="KW-1185">Reference proteome</keyword>
<feature type="compositionally biased region" description="Pro residues" evidence="5">
    <location>
        <begin position="251"/>
        <end position="260"/>
    </location>
</feature>
<dbReference type="AlphaFoldDB" id="A0AAD9CXU9"/>
<protein>
    <recommendedName>
        <fullName evidence="8">C2H2-type domain-containing protein</fullName>
    </recommendedName>
</protein>
<feature type="compositionally biased region" description="Polar residues" evidence="5">
    <location>
        <begin position="234"/>
        <end position="250"/>
    </location>
</feature>